<name>A0ABN2AX73_9ACTN</name>
<dbReference type="PANTHER" id="PTHR35525">
    <property type="entry name" value="BLL6575 PROTEIN"/>
    <property type="match status" value="1"/>
</dbReference>
<dbReference type="InterPro" id="IPR023286">
    <property type="entry name" value="ABATE_dom_sf"/>
</dbReference>
<comment type="caution">
    <text evidence="2">The sequence shown here is derived from an EMBL/GenBank/DDBJ whole genome shotgun (WGS) entry which is preliminary data.</text>
</comment>
<feature type="domain" description="Zinc finger CGNR" evidence="1">
    <location>
        <begin position="164"/>
        <end position="206"/>
    </location>
</feature>
<dbReference type="Gene3D" id="1.10.3300.10">
    <property type="entry name" value="Jann2411-like domain"/>
    <property type="match status" value="1"/>
</dbReference>
<dbReference type="SUPFAM" id="SSF160904">
    <property type="entry name" value="Jann2411-like"/>
    <property type="match status" value="1"/>
</dbReference>
<dbReference type="InterPro" id="IPR021005">
    <property type="entry name" value="Znf_CGNR"/>
</dbReference>
<dbReference type="EMBL" id="BAAANC010000002">
    <property type="protein sequence ID" value="GAA1528258.1"/>
    <property type="molecule type" value="Genomic_DNA"/>
</dbReference>
<reference evidence="2 3" key="1">
    <citation type="journal article" date="2019" name="Int. J. Syst. Evol. Microbiol.">
        <title>The Global Catalogue of Microorganisms (GCM) 10K type strain sequencing project: providing services to taxonomists for standard genome sequencing and annotation.</title>
        <authorList>
            <consortium name="The Broad Institute Genomics Platform"/>
            <consortium name="The Broad Institute Genome Sequencing Center for Infectious Disease"/>
            <person name="Wu L."/>
            <person name="Ma J."/>
        </authorList>
    </citation>
    <scope>NUCLEOTIDE SEQUENCE [LARGE SCALE GENOMIC DNA]</scope>
    <source>
        <strain evidence="2 3">JCM 14303</strain>
    </source>
</reference>
<dbReference type="Pfam" id="PF07336">
    <property type="entry name" value="ABATE"/>
    <property type="match status" value="1"/>
</dbReference>
<dbReference type="Proteomes" id="UP001500363">
    <property type="component" value="Unassembled WGS sequence"/>
</dbReference>
<dbReference type="Pfam" id="PF11706">
    <property type="entry name" value="zf-CGNR"/>
    <property type="match status" value="1"/>
</dbReference>
<organism evidence="2 3">
    <name type="scientific">Kribbella lupini</name>
    <dbReference type="NCBI Taxonomy" id="291602"/>
    <lineage>
        <taxon>Bacteria</taxon>
        <taxon>Bacillati</taxon>
        <taxon>Actinomycetota</taxon>
        <taxon>Actinomycetes</taxon>
        <taxon>Propionibacteriales</taxon>
        <taxon>Kribbellaceae</taxon>
        <taxon>Kribbella</taxon>
    </lineage>
</organism>
<accession>A0ABN2AX73</accession>
<gene>
    <name evidence="2" type="ORF">GCM10009741_32620</name>
</gene>
<proteinExistence type="predicted"/>
<evidence type="ECO:0000259" key="1">
    <source>
        <dbReference type="Pfam" id="PF11706"/>
    </source>
</evidence>
<keyword evidence="3" id="KW-1185">Reference proteome</keyword>
<evidence type="ECO:0000313" key="3">
    <source>
        <dbReference type="Proteomes" id="UP001500363"/>
    </source>
</evidence>
<dbReference type="InterPro" id="IPR010852">
    <property type="entry name" value="ABATE"/>
</dbReference>
<dbReference type="PANTHER" id="PTHR35525:SF3">
    <property type="entry name" value="BLL6575 PROTEIN"/>
    <property type="match status" value="1"/>
</dbReference>
<protein>
    <submittedName>
        <fullName evidence="2">CGNR zinc finger domain-containing protein</fullName>
    </submittedName>
</protein>
<sequence>MPGMMQAKPLSMESEGPVDFVAGAPCLDFVNTVEPRYEPAPMSDYVPDYRALLGWSVKAGLLTTAGARTLRRQADTSAAAAAHGRAIELREATYQVFQAIATGGVPPDEALCSIRDMYAEAVAQAVPRWDDRVRWTWPTDDLERPRYLLAEDAVRLLNTPQLDRVKVCRPTCGWLFIDQTRNGSRRWCATETCGVREKIRRQAVRRAARRTGD</sequence>
<evidence type="ECO:0000313" key="2">
    <source>
        <dbReference type="EMBL" id="GAA1528258.1"/>
    </source>
</evidence>